<protein>
    <recommendedName>
        <fullName evidence="4">Cathepsin propeptide inhibitor domain-containing protein</fullName>
    </recommendedName>
</protein>
<evidence type="ECO:0008006" key="4">
    <source>
        <dbReference type="Google" id="ProtNLM"/>
    </source>
</evidence>
<keyword evidence="1" id="KW-0732">Signal</keyword>
<evidence type="ECO:0000313" key="2">
    <source>
        <dbReference type="EMBL" id="CBJ29773.1"/>
    </source>
</evidence>
<gene>
    <name evidence="2" type="ORF">Esi_0161_0026</name>
</gene>
<accession>D7FLT7</accession>
<feature type="chain" id="PRO_5003095668" description="Cathepsin propeptide inhibitor domain-containing protein" evidence="1">
    <location>
        <begin position="19"/>
        <end position="175"/>
    </location>
</feature>
<dbReference type="EMBL" id="FN649760">
    <property type="protein sequence ID" value="CBJ29773.1"/>
    <property type="molecule type" value="Genomic_DNA"/>
</dbReference>
<name>D7FLT7_ECTSI</name>
<organism evidence="2 3">
    <name type="scientific">Ectocarpus siliculosus</name>
    <name type="common">Brown alga</name>
    <name type="synonym">Conferva siliculosa</name>
    <dbReference type="NCBI Taxonomy" id="2880"/>
    <lineage>
        <taxon>Eukaryota</taxon>
        <taxon>Sar</taxon>
        <taxon>Stramenopiles</taxon>
        <taxon>Ochrophyta</taxon>
        <taxon>PX clade</taxon>
        <taxon>Phaeophyceae</taxon>
        <taxon>Ectocarpales</taxon>
        <taxon>Ectocarpaceae</taxon>
        <taxon>Ectocarpus</taxon>
    </lineage>
</organism>
<dbReference type="InParanoid" id="D7FLT7"/>
<dbReference type="OrthoDB" id="43448at2759"/>
<proteinExistence type="predicted"/>
<dbReference type="AlphaFoldDB" id="D7FLT7"/>
<dbReference type="Proteomes" id="UP000002630">
    <property type="component" value="Unassembled WGS sequence"/>
</dbReference>
<evidence type="ECO:0000313" key="3">
    <source>
        <dbReference type="Proteomes" id="UP000002630"/>
    </source>
</evidence>
<feature type="signal peptide" evidence="1">
    <location>
        <begin position="1"/>
        <end position="18"/>
    </location>
</feature>
<evidence type="ECO:0000256" key="1">
    <source>
        <dbReference type="SAM" id="SignalP"/>
    </source>
</evidence>
<dbReference type="eggNOG" id="ENOG502SH2H">
    <property type="taxonomic scope" value="Eukaryota"/>
</dbReference>
<sequence length="175" mass="18791">MRLHVILAALVGPSCVESFAVLCTAPSSSTSPVSTSLRCRSTRTMMTLPTAGDLNRALGAVLVGGALITGAMDVARADVSISPRCITGEGAQCEDLAEGNELIKSLQAKSAISKDRYFQETLDTYNVHNFKDYFKAESKHMVKHNTGKYEILTNAEYAAAEKAGKVRNDVFLGED</sequence>
<reference evidence="2 3" key="1">
    <citation type="journal article" date="2010" name="Nature">
        <title>The Ectocarpus genome and the independent evolution of multicellularity in brown algae.</title>
        <authorList>
            <person name="Cock J.M."/>
            <person name="Sterck L."/>
            <person name="Rouze P."/>
            <person name="Scornet D."/>
            <person name="Allen A.E."/>
            <person name="Amoutzias G."/>
            <person name="Anthouard V."/>
            <person name="Artiguenave F."/>
            <person name="Aury J.M."/>
            <person name="Badger J.H."/>
            <person name="Beszteri B."/>
            <person name="Billiau K."/>
            <person name="Bonnet E."/>
            <person name="Bothwell J.H."/>
            <person name="Bowler C."/>
            <person name="Boyen C."/>
            <person name="Brownlee C."/>
            <person name="Carrano C.J."/>
            <person name="Charrier B."/>
            <person name="Cho G.Y."/>
            <person name="Coelho S.M."/>
            <person name="Collen J."/>
            <person name="Corre E."/>
            <person name="Da Silva C."/>
            <person name="Delage L."/>
            <person name="Delaroque N."/>
            <person name="Dittami S.M."/>
            <person name="Doulbeau S."/>
            <person name="Elias M."/>
            <person name="Farnham G."/>
            <person name="Gachon C.M."/>
            <person name="Gschloessl B."/>
            <person name="Heesch S."/>
            <person name="Jabbari K."/>
            <person name="Jubin C."/>
            <person name="Kawai H."/>
            <person name="Kimura K."/>
            <person name="Kloareg B."/>
            <person name="Kupper F.C."/>
            <person name="Lang D."/>
            <person name="Le Bail A."/>
            <person name="Leblanc C."/>
            <person name="Lerouge P."/>
            <person name="Lohr M."/>
            <person name="Lopez P.J."/>
            <person name="Martens C."/>
            <person name="Maumus F."/>
            <person name="Michel G."/>
            <person name="Miranda-Saavedra D."/>
            <person name="Morales J."/>
            <person name="Moreau H."/>
            <person name="Motomura T."/>
            <person name="Nagasato C."/>
            <person name="Napoli C.A."/>
            <person name="Nelson D.R."/>
            <person name="Nyvall-Collen P."/>
            <person name="Peters A.F."/>
            <person name="Pommier C."/>
            <person name="Potin P."/>
            <person name="Poulain J."/>
            <person name="Quesneville H."/>
            <person name="Read B."/>
            <person name="Rensing S.A."/>
            <person name="Ritter A."/>
            <person name="Rousvoal S."/>
            <person name="Samanta M."/>
            <person name="Samson G."/>
            <person name="Schroeder D.C."/>
            <person name="Segurens B."/>
            <person name="Strittmatter M."/>
            <person name="Tonon T."/>
            <person name="Tregear J.W."/>
            <person name="Valentin K."/>
            <person name="von Dassow P."/>
            <person name="Yamagishi T."/>
            <person name="Van de Peer Y."/>
            <person name="Wincker P."/>
        </authorList>
    </citation>
    <scope>NUCLEOTIDE SEQUENCE [LARGE SCALE GENOMIC DNA]</scope>
    <source>
        <strain evidence="3">Ec32 / CCAP1310/4</strain>
    </source>
</reference>
<keyword evidence="3" id="KW-1185">Reference proteome</keyword>